<proteinExistence type="predicted"/>
<comment type="caution">
    <text evidence="1">The sequence shown here is derived from an EMBL/GenBank/DDBJ whole genome shotgun (WGS) entry which is preliminary data.</text>
</comment>
<sequence length="47" mass="5425">MISLPNNSSQKLFNPFGFTHFNSNIFLDLLNNATYRHCDDFTSGKKE</sequence>
<dbReference type="STRING" id="1618350.UR67_C0002G0072"/>
<evidence type="ECO:0000313" key="1">
    <source>
        <dbReference type="EMBL" id="KKP69952.1"/>
    </source>
</evidence>
<name>A0A0G0ERH6_UNCC3</name>
<gene>
    <name evidence="1" type="ORF">UR67_C0002G0072</name>
</gene>
<dbReference type="EMBL" id="LBQB01000002">
    <property type="protein sequence ID" value="KKP69952.1"/>
    <property type="molecule type" value="Genomic_DNA"/>
</dbReference>
<dbReference type="Proteomes" id="UP000034581">
    <property type="component" value="Unassembled WGS sequence"/>
</dbReference>
<accession>A0A0G0ERH6</accession>
<reference evidence="1 2" key="1">
    <citation type="journal article" date="2015" name="Nature">
        <title>rRNA introns, odd ribosomes, and small enigmatic genomes across a large radiation of phyla.</title>
        <authorList>
            <person name="Brown C.T."/>
            <person name="Hug L.A."/>
            <person name="Thomas B.C."/>
            <person name="Sharon I."/>
            <person name="Castelle C.J."/>
            <person name="Singh A."/>
            <person name="Wilkins M.J."/>
            <person name="Williams K.H."/>
            <person name="Banfield J.F."/>
        </authorList>
    </citation>
    <scope>NUCLEOTIDE SEQUENCE [LARGE SCALE GENOMIC DNA]</scope>
</reference>
<evidence type="ECO:0000313" key="2">
    <source>
        <dbReference type="Proteomes" id="UP000034581"/>
    </source>
</evidence>
<dbReference type="AlphaFoldDB" id="A0A0G0ERH6"/>
<organism evidence="1 2">
    <name type="scientific">candidate division CPR3 bacterium GW2011_GWF2_35_18</name>
    <dbReference type="NCBI Taxonomy" id="1618350"/>
    <lineage>
        <taxon>Bacteria</taxon>
        <taxon>Bacteria division CPR3</taxon>
    </lineage>
</organism>
<protein>
    <submittedName>
        <fullName evidence="1">Uncharacterized protein</fullName>
    </submittedName>
</protein>